<dbReference type="InterPro" id="IPR020472">
    <property type="entry name" value="WD40_PAC1"/>
</dbReference>
<dbReference type="CDD" id="cd00200">
    <property type="entry name" value="WD40"/>
    <property type="match status" value="1"/>
</dbReference>
<dbReference type="PROSITE" id="PS50294">
    <property type="entry name" value="WD_REPEATS_REGION"/>
    <property type="match status" value="6"/>
</dbReference>
<keyword evidence="2" id="KW-0677">Repeat</keyword>
<name>A0ABU2UA37_9ACTN</name>
<feature type="repeat" description="WD" evidence="3">
    <location>
        <begin position="615"/>
        <end position="649"/>
    </location>
</feature>
<dbReference type="SMART" id="SM00530">
    <property type="entry name" value="HTH_XRE"/>
    <property type="match status" value="1"/>
</dbReference>
<dbReference type="SMART" id="SM00320">
    <property type="entry name" value="WD40"/>
    <property type="match status" value="8"/>
</dbReference>
<proteinExistence type="predicted"/>
<dbReference type="Proteomes" id="UP001183809">
    <property type="component" value="Unassembled WGS sequence"/>
</dbReference>
<sequence>MAGRRESSLDPSAGPVARFAAELRKLRAEAGSPTYRVMAQSTGQGASTLSQAAGGERLPTLPVLLAYVQACGGDPEEWEERWHQAAAEAAAEPRAEDEDAEPPYRGLARFEPADAGVFFGRDELTERLFQQACSGRFTAVFGPSGSGKSSLLRAGLIPRLRSPDPAGPRPAAIRVLTPGEHPMRTHTQRLVPAEEDGDTWLIVDQFEELYTLCTAPGERDRFIDRLLAATDRGSRLRIVIAVRADFLGRCAEHPRLTAALQDATVLAGPMSGDELREAIVKPAQTAGLIVERSLTARLLDEVADEPGALPLMSHALLETWCRRKGRALALEAYEAAGGLHGAIARTAEAVYARLTSAQAVLARRILLRLVTPGEGTPDTRRPAQREEFDFGLPADTATALELLSRARLVTLQEGTVDIAHEALITAWPRLRQWIDDARERLRLHRHLTEAAQSWNNLGRDPGALYRGTRLTAAEEAFTTSDIVDDLTAVEGDFLTASSIARQREQQATARTTRRLRQSAITLSVLLVLALVAGLTAWNQYRASDQERRRAVAAQHLALSRQLAAQSSSLLGTDPDLASLLAVHAYQASHTTESITSLFAAAALPLSHRLTPHAEVWSVAFSPDGHTLASGGDDGVVRLWDPTTGNERSRLTGHRGAVRSVAFSPDGHTLASGDDGGDDGRDDGVVRLWDVPAGHLRDTLTGHTNTVLSVAFSPDGRTLASGGNEGMVRLWDPTTGRPRRAIRYGASAWALAFSPDGHTLATGGLDGEKTVRLWDVATGRQRKALGHGGVVTSLAFSPDGHTLASAGEESTVRQWDTATGQQRGTLVGHSATVRSLAFSADGRTLASGSDDETVRLWDLFNNRPAASLTPHAGVESVAFSPNSRTLASGANDGVVRLWDVPTGHLRDTLTGHTNTVQSVAFSPDGRTLASGSDDTTIRLWSISTHKLTRLSLFSRGRCDQAVCWMPAWAQAWWTAWISASVGWPGVTGR</sequence>
<dbReference type="PROSITE" id="PS00678">
    <property type="entry name" value="WD_REPEATS_1"/>
    <property type="match status" value="2"/>
</dbReference>
<dbReference type="PANTHER" id="PTHR19879">
    <property type="entry name" value="TRANSCRIPTION INITIATION FACTOR TFIID"/>
    <property type="match status" value="1"/>
</dbReference>
<dbReference type="InterPro" id="IPR049052">
    <property type="entry name" value="nSTAND1"/>
</dbReference>
<dbReference type="SUPFAM" id="SSF52540">
    <property type="entry name" value="P-loop containing nucleoside triphosphate hydrolases"/>
    <property type="match status" value="1"/>
</dbReference>
<dbReference type="PROSITE" id="PS50082">
    <property type="entry name" value="WD_REPEATS_2"/>
    <property type="match status" value="7"/>
</dbReference>
<dbReference type="Pfam" id="PF00400">
    <property type="entry name" value="WD40"/>
    <property type="match status" value="8"/>
</dbReference>
<feature type="repeat" description="WD" evidence="3">
    <location>
        <begin position="825"/>
        <end position="866"/>
    </location>
</feature>
<gene>
    <name evidence="6" type="ORF">RM764_45610</name>
</gene>
<feature type="repeat" description="WD" evidence="3">
    <location>
        <begin position="699"/>
        <end position="740"/>
    </location>
</feature>
<evidence type="ECO:0000313" key="7">
    <source>
        <dbReference type="Proteomes" id="UP001183809"/>
    </source>
</evidence>
<dbReference type="PANTHER" id="PTHR19879:SF9">
    <property type="entry name" value="TRANSCRIPTION INITIATION FACTOR TFIID SUBUNIT 5"/>
    <property type="match status" value="1"/>
</dbReference>
<dbReference type="InterPro" id="IPR027417">
    <property type="entry name" value="P-loop_NTPase"/>
</dbReference>
<dbReference type="Gene3D" id="3.40.50.300">
    <property type="entry name" value="P-loop containing nucleotide triphosphate hydrolases"/>
    <property type="match status" value="1"/>
</dbReference>
<dbReference type="Gene3D" id="2.130.10.10">
    <property type="entry name" value="YVTN repeat-like/Quinoprotein amine dehydrogenase"/>
    <property type="match status" value="3"/>
</dbReference>
<dbReference type="SUPFAM" id="SSF50998">
    <property type="entry name" value="Quinoprotein alcohol dehydrogenase-like"/>
    <property type="match status" value="1"/>
</dbReference>
<evidence type="ECO:0000313" key="6">
    <source>
        <dbReference type="EMBL" id="MDT0470103.1"/>
    </source>
</evidence>
<evidence type="ECO:0000256" key="3">
    <source>
        <dbReference type="PROSITE-ProRule" id="PRU00221"/>
    </source>
</evidence>
<evidence type="ECO:0000259" key="5">
    <source>
        <dbReference type="SMART" id="SM00530"/>
    </source>
</evidence>
<keyword evidence="7" id="KW-1185">Reference proteome</keyword>
<feature type="repeat" description="WD" evidence="3">
    <location>
        <begin position="908"/>
        <end position="949"/>
    </location>
</feature>
<dbReference type="CDD" id="cd00093">
    <property type="entry name" value="HTH_XRE"/>
    <property type="match status" value="1"/>
</dbReference>
<keyword evidence="1 3" id="KW-0853">WD repeat</keyword>
<evidence type="ECO:0000256" key="2">
    <source>
        <dbReference type="ARBA" id="ARBA00022737"/>
    </source>
</evidence>
<dbReference type="InterPro" id="IPR011047">
    <property type="entry name" value="Quinoprotein_ADH-like_sf"/>
</dbReference>
<comment type="caution">
    <text evidence="6">The sequence shown here is derived from an EMBL/GenBank/DDBJ whole genome shotgun (WGS) entry which is preliminary data.</text>
</comment>
<evidence type="ECO:0000256" key="4">
    <source>
        <dbReference type="SAM" id="MobiDB-lite"/>
    </source>
</evidence>
<organism evidence="6 7">
    <name type="scientific">Streptomyces gibsoniae</name>
    <dbReference type="NCBI Taxonomy" id="3075529"/>
    <lineage>
        <taxon>Bacteria</taxon>
        <taxon>Bacillati</taxon>
        <taxon>Actinomycetota</taxon>
        <taxon>Actinomycetes</taxon>
        <taxon>Kitasatosporales</taxon>
        <taxon>Streptomycetaceae</taxon>
        <taxon>Streptomyces</taxon>
    </lineage>
</organism>
<dbReference type="RefSeq" id="WP_311701536.1">
    <property type="nucleotide sequence ID" value="NZ_JAVREY010000167.1"/>
</dbReference>
<dbReference type="EMBL" id="JAVREY010000167">
    <property type="protein sequence ID" value="MDT0470103.1"/>
    <property type="molecule type" value="Genomic_DNA"/>
</dbReference>
<evidence type="ECO:0000256" key="1">
    <source>
        <dbReference type="ARBA" id="ARBA00022574"/>
    </source>
</evidence>
<dbReference type="InterPro" id="IPR019775">
    <property type="entry name" value="WD40_repeat_CS"/>
</dbReference>
<feature type="region of interest" description="Disordered" evidence="4">
    <location>
        <begin position="662"/>
        <end position="682"/>
    </location>
</feature>
<feature type="repeat" description="WD" evidence="3">
    <location>
        <begin position="873"/>
        <end position="907"/>
    </location>
</feature>
<dbReference type="PRINTS" id="PR00320">
    <property type="entry name" value="GPROTEINBRPT"/>
</dbReference>
<protein>
    <recommendedName>
        <fullName evidence="5">HTH cro/C1-type domain-containing protein</fullName>
    </recommendedName>
</protein>
<dbReference type="InterPro" id="IPR015943">
    <property type="entry name" value="WD40/YVTN_repeat-like_dom_sf"/>
</dbReference>
<reference evidence="7" key="1">
    <citation type="submission" date="2023-07" db="EMBL/GenBank/DDBJ databases">
        <title>30 novel species of actinomycetes from the DSMZ collection.</title>
        <authorList>
            <person name="Nouioui I."/>
        </authorList>
    </citation>
    <scope>NUCLEOTIDE SEQUENCE [LARGE SCALE GENOMIC DNA]</scope>
    <source>
        <strain evidence="7">DSM 41699</strain>
    </source>
</reference>
<feature type="domain" description="HTH cro/C1-type" evidence="5">
    <location>
        <begin position="22"/>
        <end position="78"/>
    </location>
</feature>
<dbReference type="Pfam" id="PF20703">
    <property type="entry name" value="nSTAND1"/>
    <property type="match status" value="1"/>
</dbReference>
<feature type="non-terminal residue" evidence="6">
    <location>
        <position position="988"/>
    </location>
</feature>
<dbReference type="InterPro" id="IPR001387">
    <property type="entry name" value="Cro/C1-type_HTH"/>
</dbReference>
<accession>A0ABU2UA37</accession>
<dbReference type="InterPro" id="IPR001680">
    <property type="entry name" value="WD40_rpt"/>
</dbReference>
<feature type="repeat" description="WD" evidence="3">
    <location>
        <begin position="783"/>
        <end position="824"/>
    </location>
</feature>
<feature type="repeat" description="WD" evidence="3">
    <location>
        <begin position="650"/>
        <end position="698"/>
    </location>
</feature>